<keyword evidence="2" id="KW-0808">Transferase</keyword>
<dbReference type="Proteomes" id="UP000676079">
    <property type="component" value="Chromosome"/>
</dbReference>
<keyword evidence="9" id="KW-1185">Reference proteome</keyword>
<evidence type="ECO:0000259" key="4">
    <source>
        <dbReference type="Pfam" id="PF11380"/>
    </source>
</evidence>
<dbReference type="InterPro" id="IPR021520">
    <property type="entry name" value="Stealth_CR2"/>
</dbReference>
<feature type="domain" description="Stealth protein CR1 conserved region 1" evidence="5">
    <location>
        <begin position="270"/>
        <end position="291"/>
    </location>
</feature>
<dbReference type="InterPro" id="IPR031357">
    <property type="entry name" value="Stealth_CR3"/>
</dbReference>
<evidence type="ECO:0000256" key="2">
    <source>
        <dbReference type="ARBA" id="ARBA00022679"/>
    </source>
</evidence>
<dbReference type="Pfam" id="PF17103">
    <property type="entry name" value="Stealth_CR4"/>
    <property type="match status" value="1"/>
</dbReference>
<gene>
    <name evidence="8" type="ORF">KGD84_27915</name>
</gene>
<feature type="domain" description="Stealth protein CR3 conserved region 3" evidence="6">
    <location>
        <begin position="456"/>
        <end position="503"/>
    </location>
</feature>
<evidence type="ECO:0000256" key="3">
    <source>
        <dbReference type="ARBA" id="ARBA00023169"/>
    </source>
</evidence>
<evidence type="ECO:0000259" key="6">
    <source>
        <dbReference type="Pfam" id="PF17102"/>
    </source>
</evidence>
<name>A0ABX8BJF1_9ACTN</name>
<dbReference type="InterPro" id="IPR047141">
    <property type="entry name" value="Stealth"/>
</dbReference>
<evidence type="ECO:0000256" key="1">
    <source>
        <dbReference type="ARBA" id="ARBA00007583"/>
    </source>
</evidence>
<dbReference type="PANTHER" id="PTHR24045:SF0">
    <property type="entry name" value="N-ACETYLGLUCOSAMINE-1-PHOSPHOTRANSFERASE SUBUNITS ALPHA_BETA"/>
    <property type="match status" value="1"/>
</dbReference>
<evidence type="ECO:0000313" key="9">
    <source>
        <dbReference type="Proteomes" id="UP000676079"/>
    </source>
</evidence>
<dbReference type="PANTHER" id="PTHR24045">
    <property type="match status" value="1"/>
</dbReference>
<dbReference type="InterPro" id="IPR031358">
    <property type="entry name" value="Stealth_CR1"/>
</dbReference>
<evidence type="ECO:0000259" key="7">
    <source>
        <dbReference type="Pfam" id="PF17103"/>
    </source>
</evidence>
<keyword evidence="3" id="KW-0270">Exopolysaccharide synthesis</keyword>
<dbReference type="Pfam" id="PF11380">
    <property type="entry name" value="Stealth_CR2"/>
    <property type="match status" value="1"/>
</dbReference>
<accession>A0ABX8BJF1</accession>
<evidence type="ECO:0000259" key="5">
    <source>
        <dbReference type="Pfam" id="PF17101"/>
    </source>
</evidence>
<feature type="domain" description="Stealth protein CR4 conserved region 4" evidence="7">
    <location>
        <begin position="533"/>
        <end position="579"/>
    </location>
</feature>
<dbReference type="RefSeq" id="WP_220563362.1">
    <property type="nucleotide sequence ID" value="NZ_CP074133.1"/>
</dbReference>
<proteinExistence type="inferred from homology"/>
<dbReference type="InterPro" id="IPR031356">
    <property type="entry name" value="Stealth_CR4"/>
</dbReference>
<organism evidence="8 9">
    <name type="scientific">Nocardiopsis changdeensis</name>
    <dbReference type="NCBI Taxonomy" id="2831969"/>
    <lineage>
        <taxon>Bacteria</taxon>
        <taxon>Bacillati</taxon>
        <taxon>Actinomycetota</taxon>
        <taxon>Actinomycetes</taxon>
        <taxon>Streptosporangiales</taxon>
        <taxon>Nocardiopsidaceae</taxon>
        <taxon>Nocardiopsis</taxon>
    </lineage>
</organism>
<dbReference type="Pfam" id="PF17102">
    <property type="entry name" value="Stealth_CR3"/>
    <property type="match status" value="1"/>
</dbReference>
<sequence length="580" mass="64299">MALPARVKRASERLLPTATRARLEAERRAARDAEREREREAGIARRRQDLLAGDPDLRLQDVNGTGLLGRTVTSFSARDASAHNLRLVVEALTRAGIDHFLVRGRSPLRHVVGVHRSDKKRLLDTMRELYGTSALYAIKPGPGGVVAAASAYVDGALDEKVKSGLVIRFAERLLSPSGRELAGFEFGCDVEFWRDGAKILEREDSEDLRAKLRSQAPEDVLADSWVAPRRNRVADVLPTAARKPATVTVAERVYPTFEPFAWTPVDEALFPVDVVYTWVDGDDPAHAAKRALHRGEGHSSLAVGASRFTSRDELRYSLRSVEMFAPWVRHVYLVTDAQVPSWLDTSAAGITVVDHRDILPETALPTFNSHAIGARLHRIEGLSEHYLYFNDDVFLARPVGADRFFHANGAARLPFSPHQFGVGDPVPGEAAPNSAGKNARELLAADFGRHITHKFKHVPHPQIRSVMGELEGRYAEAIDRTVHARFRALTDVGVAATLHHHYALLTGRAVPGEYAMRYIDIGAETAEEKLAALEADPAVEFFCLNDFDTPPERQEEVTTMVHRVLGDRFPFPSRYEKPAT</sequence>
<dbReference type="Pfam" id="PF17101">
    <property type="entry name" value="Stealth_CR1"/>
    <property type="match status" value="1"/>
</dbReference>
<evidence type="ECO:0000313" key="8">
    <source>
        <dbReference type="EMBL" id="QUX22137.1"/>
    </source>
</evidence>
<reference evidence="8 9" key="1">
    <citation type="submission" date="2021-05" db="EMBL/GenBank/DDBJ databases">
        <title>Direct Submission.</title>
        <authorList>
            <person name="Li K."/>
            <person name="Gao J."/>
        </authorList>
    </citation>
    <scope>NUCLEOTIDE SEQUENCE [LARGE SCALE GENOMIC DNA]</scope>
    <source>
        <strain evidence="8 9">Mg02</strain>
    </source>
</reference>
<comment type="similarity">
    <text evidence="1">Belongs to the stealth family.</text>
</comment>
<feature type="domain" description="Stealth protein CR2 conserved region 2" evidence="4">
    <location>
        <begin position="307"/>
        <end position="411"/>
    </location>
</feature>
<protein>
    <submittedName>
        <fullName evidence="8">Stealth family protein</fullName>
    </submittedName>
</protein>
<dbReference type="EMBL" id="CP074133">
    <property type="protein sequence ID" value="QUX22137.1"/>
    <property type="molecule type" value="Genomic_DNA"/>
</dbReference>